<comment type="caution">
    <text evidence="2">The sequence shown here is derived from an EMBL/GenBank/DDBJ whole genome shotgun (WGS) entry which is preliminary data.</text>
</comment>
<protein>
    <submittedName>
        <fullName evidence="2">Uncharacterized protein</fullName>
    </submittedName>
</protein>
<evidence type="ECO:0000313" key="2">
    <source>
        <dbReference type="EMBL" id="RRT76924.1"/>
    </source>
</evidence>
<feature type="compositionally biased region" description="Low complexity" evidence="1">
    <location>
        <begin position="9"/>
        <end position="26"/>
    </location>
</feature>
<feature type="region of interest" description="Disordered" evidence="1">
    <location>
        <begin position="1"/>
        <end position="28"/>
    </location>
</feature>
<evidence type="ECO:0000313" key="3">
    <source>
        <dbReference type="Proteomes" id="UP000287651"/>
    </source>
</evidence>
<dbReference type="Proteomes" id="UP000287651">
    <property type="component" value="Unassembled WGS sequence"/>
</dbReference>
<accession>A0A427AL27</accession>
<reference evidence="2 3" key="1">
    <citation type="journal article" date="2014" name="Agronomy (Basel)">
        <title>A Draft Genome Sequence for Ensete ventricosum, the Drought-Tolerant Tree Against Hunger.</title>
        <authorList>
            <person name="Harrison J."/>
            <person name="Moore K.A."/>
            <person name="Paszkiewicz K."/>
            <person name="Jones T."/>
            <person name="Grant M."/>
            <person name="Ambacheew D."/>
            <person name="Muzemil S."/>
            <person name="Studholme D.J."/>
        </authorList>
    </citation>
    <scope>NUCLEOTIDE SEQUENCE [LARGE SCALE GENOMIC DNA]</scope>
</reference>
<dbReference type="EMBL" id="AMZH03002060">
    <property type="protein sequence ID" value="RRT76924.1"/>
    <property type="molecule type" value="Genomic_DNA"/>
</dbReference>
<name>A0A427AL27_ENSVE</name>
<proteinExistence type="predicted"/>
<dbReference type="AlphaFoldDB" id="A0A427AL27"/>
<gene>
    <name evidence="2" type="ORF">B296_00010038</name>
</gene>
<sequence length="197" mass="22583">MHRRRPPSIRDTISHTSISSSAPISVEHSRATEKARQAAAWKASHLLHANELPSYLEGGSIDLISCAKDGQLALVIANSCSRRRRGWSRGRCLSCLGLFTLLEMKKWHRRQITEEKLRLISEALEQAEKTTIRFQERHDRILFQINSHYLCRREMEEALAGAQRAMNESLQFCVHLRQMQMKILASDSCGVVDHHRS</sequence>
<organism evidence="2 3">
    <name type="scientific">Ensete ventricosum</name>
    <name type="common">Abyssinian banana</name>
    <name type="synonym">Musa ensete</name>
    <dbReference type="NCBI Taxonomy" id="4639"/>
    <lineage>
        <taxon>Eukaryota</taxon>
        <taxon>Viridiplantae</taxon>
        <taxon>Streptophyta</taxon>
        <taxon>Embryophyta</taxon>
        <taxon>Tracheophyta</taxon>
        <taxon>Spermatophyta</taxon>
        <taxon>Magnoliopsida</taxon>
        <taxon>Liliopsida</taxon>
        <taxon>Zingiberales</taxon>
        <taxon>Musaceae</taxon>
        <taxon>Ensete</taxon>
    </lineage>
</organism>
<evidence type="ECO:0000256" key="1">
    <source>
        <dbReference type="SAM" id="MobiDB-lite"/>
    </source>
</evidence>